<accession>A0A4R0RV37</accession>
<dbReference type="OrthoDB" id="2576082at2759"/>
<name>A0A4R0RV37_9APHY</name>
<organism evidence="4 5">
    <name type="scientific">Steccherinum ochraceum</name>
    <dbReference type="NCBI Taxonomy" id="92696"/>
    <lineage>
        <taxon>Eukaryota</taxon>
        <taxon>Fungi</taxon>
        <taxon>Dikarya</taxon>
        <taxon>Basidiomycota</taxon>
        <taxon>Agaricomycotina</taxon>
        <taxon>Agaricomycetes</taxon>
        <taxon>Polyporales</taxon>
        <taxon>Steccherinaceae</taxon>
        <taxon>Steccherinum</taxon>
    </lineage>
</organism>
<keyword evidence="5" id="KW-1185">Reference proteome</keyword>
<evidence type="ECO:0000256" key="1">
    <source>
        <dbReference type="SAM" id="MobiDB-lite"/>
    </source>
</evidence>
<keyword evidence="2" id="KW-1133">Transmembrane helix</keyword>
<keyword evidence="2" id="KW-0472">Membrane</keyword>
<feature type="chain" id="PRO_5020794510" description="Mid2 domain-containing protein" evidence="3">
    <location>
        <begin position="25"/>
        <end position="322"/>
    </location>
</feature>
<proteinExistence type="predicted"/>
<dbReference type="Proteomes" id="UP000292702">
    <property type="component" value="Unassembled WGS sequence"/>
</dbReference>
<sequence length="322" mass="34337">MLATAFGLRNVFLAFATLFVCCTAGQMNSWVVIDDSSPRIVYDGTWERREDPAAFDGSRHLTLDHGASASVSFQGVRVAVQGTLTGVATSALVNIALDSQDPQTWIGPDHKVYVETSVQFNSSVLALGEHTINVTNIGAASFSLDFFNITLGGDSEPAPLPSNPVPDAPRSSEHRLSRSAIVGIVVGCVFACLVCLSGVLLYRRRHRAEKPEVIFVTINPFDRKRSSSQFTKVSEKHSPISPSHRAFSQAYGAHLDRISGYIQADSTPQPSSPGNPIHASNTHGPAGATAVAVRRSVDAGAAVPGNVLDAVITLPPAYDETW</sequence>
<protein>
    <recommendedName>
        <fullName evidence="6">Mid2 domain-containing protein</fullName>
    </recommendedName>
</protein>
<feature type="region of interest" description="Disordered" evidence="1">
    <location>
        <begin position="263"/>
        <end position="288"/>
    </location>
</feature>
<keyword evidence="3" id="KW-0732">Signal</keyword>
<evidence type="ECO:0008006" key="6">
    <source>
        <dbReference type="Google" id="ProtNLM"/>
    </source>
</evidence>
<evidence type="ECO:0000313" key="4">
    <source>
        <dbReference type="EMBL" id="TCD71082.1"/>
    </source>
</evidence>
<dbReference type="Gene3D" id="2.60.120.260">
    <property type="entry name" value="Galactose-binding domain-like"/>
    <property type="match status" value="1"/>
</dbReference>
<keyword evidence="2" id="KW-0812">Transmembrane</keyword>
<dbReference type="EMBL" id="RWJN01000010">
    <property type="protein sequence ID" value="TCD71082.1"/>
    <property type="molecule type" value="Genomic_DNA"/>
</dbReference>
<dbReference type="AlphaFoldDB" id="A0A4R0RV37"/>
<dbReference type="STRING" id="92696.A0A4R0RV37"/>
<gene>
    <name evidence="4" type="ORF">EIP91_000174</name>
</gene>
<evidence type="ECO:0000256" key="3">
    <source>
        <dbReference type="SAM" id="SignalP"/>
    </source>
</evidence>
<reference evidence="4 5" key="1">
    <citation type="submission" date="2018-11" db="EMBL/GenBank/DDBJ databases">
        <title>Genome assembly of Steccherinum ochraceum LE-BIN_3174, the white-rot fungus of the Steccherinaceae family (The Residual Polyporoid clade, Polyporales, Basidiomycota).</title>
        <authorList>
            <person name="Fedorova T.V."/>
            <person name="Glazunova O.A."/>
            <person name="Landesman E.O."/>
            <person name="Moiseenko K.V."/>
            <person name="Psurtseva N.V."/>
            <person name="Savinova O.S."/>
            <person name="Shakhova N.V."/>
            <person name="Tyazhelova T.V."/>
            <person name="Vasina D.V."/>
        </authorList>
    </citation>
    <scope>NUCLEOTIDE SEQUENCE [LARGE SCALE GENOMIC DNA]</scope>
    <source>
        <strain evidence="4 5">LE-BIN_3174</strain>
    </source>
</reference>
<evidence type="ECO:0000313" key="5">
    <source>
        <dbReference type="Proteomes" id="UP000292702"/>
    </source>
</evidence>
<feature type="transmembrane region" description="Helical" evidence="2">
    <location>
        <begin position="180"/>
        <end position="202"/>
    </location>
</feature>
<feature type="compositionally biased region" description="Polar residues" evidence="1">
    <location>
        <begin position="264"/>
        <end position="283"/>
    </location>
</feature>
<comment type="caution">
    <text evidence="4">The sequence shown here is derived from an EMBL/GenBank/DDBJ whole genome shotgun (WGS) entry which is preliminary data.</text>
</comment>
<feature type="signal peptide" evidence="3">
    <location>
        <begin position="1"/>
        <end position="24"/>
    </location>
</feature>
<evidence type="ECO:0000256" key="2">
    <source>
        <dbReference type="SAM" id="Phobius"/>
    </source>
</evidence>